<dbReference type="EMBL" id="KN838655">
    <property type="protein sequence ID" value="KIJ99040.1"/>
    <property type="molecule type" value="Genomic_DNA"/>
</dbReference>
<reference evidence="2" key="2">
    <citation type="submission" date="2015-01" db="EMBL/GenBank/DDBJ databases">
        <title>Evolutionary Origins and Diversification of the Mycorrhizal Mutualists.</title>
        <authorList>
            <consortium name="DOE Joint Genome Institute"/>
            <consortium name="Mycorrhizal Genomics Consortium"/>
            <person name="Kohler A."/>
            <person name="Kuo A."/>
            <person name="Nagy L.G."/>
            <person name="Floudas D."/>
            <person name="Copeland A."/>
            <person name="Barry K.W."/>
            <person name="Cichocki N."/>
            <person name="Veneault-Fourrey C."/>
            <person name="LaButti K."/>
            <person name="Lindquist E.A."/>
            <person name="Lipzen A."/>
            <person name="Lundell T."/>
            <person name="Morin E."/>
            <person name="Murat C."/>
            <person name="Riley R."/>
            <person name="Ohm R."/>
            <person name="Sun H."/>
            <person name="Tunlid A."/>
            <person name="Henrissat B."/>
            <person name="Grigoriev I.V."/>
            <person name="Hibbett D.S."/>
            <person name="Martin F."/>
        </authorList>
    </citation>
    <scope>NUCLEOTIDE SEQUENCE [LARGE SCALE GENOMIC DNA]</scope>
    <source>
        <strain evidence="2">LaAM-08-1</strain>
    </source>
</reference>
<dbReference type="AlphaFoldDB" id="A0A0C9X1W0"/>
<dbReference type="Proteomes" id="UP000054477">
    <property type="component" value="Unassembled WGS sequence"/>
</dbReference>
<sequence>MCQQFSVASYISENNLSLEIGIKQSEQRVFFLRLGCLALVLQRQEQYDIHWPSSHSTWTPTPFFQSQSVSAAVYVPACIWSIEGTLLYLDEWLEGWNELFISITKGYRNLACSVTCMSWRTPFHCLSG</sequence>
<reference evidence="1 2" key="1">
    <citation type="submission" date="2014-04" db="EMBL/GenBank/DDBJ databases">
        <authorList>
            <consortium name="DOE Joint Genome Institute"/>
            <person name="Kuo A."/>
            <person name="Kohler A."/>
            <person name="Nagy L.G."/>
            <person name="Floudas D."/>
            <person name="Copeland A."/>
            <person name="Barry K.W."/>
            <person name="Cichocki N."/>
            <person name="Veneault-Fourrey C."/>
            <person name="LaButti K."/>
            <person name="Lindquist E.A."/>
            <person name="Lipzen A."/>
            <person name="Lundell T."/>
            <person name="Morin E."/>
            <person name="Murat C."/>
            <person name="Sun H."/>
            <person name="Tunlid A."/>
            <person name="Henrissat B."/>
            <person name="Grigoriev I.V."/>
            <person name="Hibbett D.S."/>
            <person name="Martin F."/>
            <person name="Nordberg H.P."/>
            <person name="Cantor M.N."/>
            <person name="Hua S.X."/>
        </authorList>
    </citation>
    <scope>NUCLEOTIDE SEQUENCE [LARGE SCALE GENOMIC DNA]</scope>
    <source>
        <strain evidence="1 2">LaAM-08-1</strain>
    </source>
</reference>
<evidence type="ECO:0000313" key="2">
    <source>
        <dbReference type="Proteomes" id="UP000054477"/>
    </source>
</evidence>
<protein>
    <submittedName>
        <fullName evidence="1">Uncharacterized protein</fullName>
    </submittedName>
</protein>
<gene>
    <name evidence="1" type="ORF">K443DRAFT_189073</name>
</gene>
<proteinExistence type="predicted"/>
<keyword evidence="2" id="KW-1185">Reference proteome</keyword>
<evidence type="ECO:0000313" key="1">
    <source>
        <dbReference type="EMBL" id="KIJ99040.1"/>
    </source>
</evidence>
<organism evidence="1 2">
    <name type="scientific">Laccaria amethystina LaAM-08-1</name>
    <dbReference type="NCBI Taxonomy" id="1095629"/>
    <lineage>
        <taxon>Eukaryota</taxon>
        <taxon>Fungi</taxon>
        <taxon>Dikarya</taxon>
        <taxon>Basidiomycota</taxon>
        <taxon>Agaricomycotina</taxon>
        <taxon>Agaricomycetes</taxon>
        <taxon>Agaricomycetidae</taxon>
        <taxon>Agaricales</taxon>
        <taxon>Agaricineae</taxon>
        <taxon>Hydnangiaceae</taxon>
        <taxon>Laccaria</taxon>
    </lineage>
</organism>
<dbReference type="HOGENOM" id="CLU_1959910_0_0_1"/>
<accession>A0A0C9X1W0</accession>
<name>A0A0C9X1W0_9AGAR</name>